<evidence type="ECO:0000256" key="2">
    <source>
        <dbReference type="ARBA" id="ARBA00022692"/>
    </source>
</evidence>
<dbReference type="PANTHER" id="PTHR31465:SF9">
    <property type="entry name" value="SPHINGOID LONG-CHAIN BASE TRANSPORTER RSB1"/>
    <property type="match status" value="1"/>
</dbReference>
<dbReference type="EMBL" id="KV417291">
    <property type="protein sequence ID" value="KZO95040.1"/>
    <property type="molecule type" value="Genomic_DNA"/>
</dbReference>
<accession>A0A167KV29</accession>
<proteinExistence type="predicted"/>
<protein>
    <submittedName>
        <fullName evidence="6">RTA1-domain-containing protein</fullName>
    </submittedName>
</protein>
<sequence length="341" mass="37362">MSSSTALNFSPYGYRPTLYVCCIYVALFGLSTLLHTAQAIRSRLWWLFPTIVAGGLAEAIGWAGRLWSNKAVRNLNPFLMQITTTIMAPSFLTAANFLILGIIISRLGTKYSRLSPRLYSIVFITADVVALVVQAVGGGMASVAVQSKPPGNPDIGAHIMVGGIIWQLAAMTVYVILALEFFIRVRLDKPVRRARLEAAAAEVVEEGKEPAKSETQFELAASAASKLQQHGFGFAQGSKLSLMLIALSVSTLFIYMRSIYRTVELLNGWSGYIITTEVYFNVLDAMPITLAMFTMNLLHPGWLLYGKGTGRHPQGGFEMMETDREARVEHEGTESPETLVA</sequence>
<keyword evidence="7" id="KW-1185">Reference proteome</keyword>
<dbReference type="GO" id="GO:0000324">
    <property type="term" value="C:fungal-type vacuole"/>
    <property type="evidence" value="ECO:0007669"/>
    <property type="project" value="TreeGrafter"/>
</dbReference>
<name>A0A167KV29_CALVF</name>
<feature type="transmembrane region" description="Helical" evidence="5">
    <location>
        <begin position="17"/>
        <end position="37"/>
    </location>
</feature>
<dbReference type="PANTHER" id="PTHR31465">
    <property type="entry name" value="PROTEIN RTA1-RELATED"/>
    <property type="match status" value="1"/>
</dbReference>
<organism evidence="6 7">
    <name type="scientific">Calocera viscosa (strain TUFC12733)</name>
    <dbReference type="NCBI Taxonomy" id="1330018"/>
    <lineage>
        <taxon>Eukaryota</taxon>
        <taxon>Fungi</taxon>
        <taxon>Dikarya</taxon>
        <taxon>Basidiomycota</taxon>
        <taxon>Agaricomycotina</taxon>
        <taxon>Dacrymycetes</taxon>
        <taxon>Dacrymycetales</taxon>
        <taxon>Dacrymycetaceae</taxon>
        <taxon>Calocera</taxon>
    </lineage>
</organism>
<evidence type="ECO:0000256" key="5">
    <source>
        <dbReference type="SAM" id="Phobius"/>
    </source>
</evidence>
<gene>
    <name evidence="6" type="ORF">CALVIDRAFT_565145</name>
</gene>
<keyword evidence="2 5" id="KW-0812">Transmembrane</keyword>
<evidence type="ECO:0000256" key="1">
    <source>
        <dbReference type="ARBA" id="ARBA00004141"/>
    </source>
</evidence>
<dbReference type="AlphaFoldDB" id="A0A167KV29"/>
<dbReference type="Proteomes" id="UP000076738">
    <property type="component" value="Unassembled WGS sequence"/>
</dbReference>
<keyword evidence="3 5" id="KW-1133">Transmembrane helix</keyword>
<dbReference type="STRING" id="1330018.A0A167KV29"/>
<feature type="transmembrane region" description="Helical" evidence="5">
    <location>
        <begin position="240"/>
        <end position="258"/>
    </location>
</feature>
<comment type="subcellular location">
    <subcellularLocation>
        <location evidence="1">Membrane</location>
        <topology evidence="1">Multi-pass membrane protein</topology>
    </subcellularLocation>
</comment>
<evidence type="ECO:0000313" key="6">
    <source>
        <dbReference type="EMBL" id="KZO95040.1"/>
    </source>
</evidence>
<feature type="transmembrane region" description="Helical" evidence="5">
    <location>
        <begin position="278"/>
        <end position="298"/>
    </location>
</feature>
<evidence type="ECO:0000256" key="3">
    <source>
        <dbReference type="ARBA" id="ARBA00022989"/>
    </source>
</evidence>
<feature type="transmembrane region" description="Helical" evidence="5">
    <location>
        <begin position="119"/>
        <end position="144"/>
    </location>
</feature>
<feature type="transmembrane region" description="Helical" evidence="5">
    <location>
        <begin position="84"/>
        <end position="107"/>
    </location>
</feature>
<evidence type="ECO:0000256" key="4">
    <source>
        <dbReference type="ARBA" id="ARBA00023136"/>
    </source>
</evidence>
<dbReference type="OrthoDB" id="3358017at2759"/>
<dbReference type="InterPro" id="IPR007568">
    <property type="entry name" value="RTA1"/>
</dbReference>
<evidence type="ECO:0000313" key="7">
    <source>
        <dbReference type="Proteomes" id="UP000076738"/>
    </source>
</evidence>
<feature type="transmembrane region" description="Helical" evidence="5">
    <location>
        <begin position="44"/>
        <end position="64"/>
    </location>
</feature>
<dbReference type="GO" id="GO:0005886">
    <property type="term" value="C:plasma membrane"/>
    <property type="evidence" value="ECO:0007669"/>
    <property type="project" value="TreeGrafter"/>
</dbReference>
<dbReference type="Pfam" id="PF04479">
    <property type="entry name" value="RTA1"/>
    <property type="match status" value="1"/>
</dbReference>
<reference evidence="6 7" key="1">
    <citation type="journal article" date="2016" name="Mol. Biol. Evol.">
        <title>Comparative Genomics of Early-Diverging Mushroom-Forming Fungi Provides Insights into the Origins of Lignocellulose Decay Capabilities.</title>
        <authorList>
            <person name="Nagy L.G."/>
            <person name="Riley R."/>
            <person name="Tritt A."/>
            <person name="Adam C."/>
            <person name="Daum C."/>
            <person name="Floudas D."/>
            <person name="Sun H."/>
            <person name="Yadav J.S."/>
            <person name="Pangilinan J."/>
            <person name="Larsson K.H."/>
            <person name="Matsuura K."/>
            <person name="Barry K."/>
            <person name="Labutti K."/>
            <person name="Kuo R."/>
            <person name="Ohm R.A."/>
            <person name="Bhattacharya S.S."/>
            <person name="Shirouzu T."/>
            <person name="Yoshinaga Y."/>
            <person name="Martin F.M."/>
            <person name="Grigoriev I.V."/>
            <person name="Hibbett D.S."/>
        </authorList>
    </citation>
    <scope>NUCLEOTIDE SEQUENCE [LARGE SCALE GENOMIC DNA]</scope>
    <source>
        <strain evidence="6 7">TUFC12733</strain>
    </source>
</reference>
<feature type="transmembrane region" description="Helical" evidence="5">
    <location>
        <begin position="164"/>
        <end position="183"/>
    </location>
</feature>
<keyword evidence="4 5" id="KW-0472">Membrane</keyword>